<feature type="domain" description="Peripheral subunit-binding (PSBD)" evidence="10">
    <location>
        <begin position="236"/>
        <end position="273"/>
    </location>
</feature>
<evidence type="ECO:0000259" key="10">
    <source>
        <dbReference type="PROSITE" id="PS51826"/>
    </source>
</evidence>
<dbReference type="SUPFAM" id="SSF52777">
    <property type="entry name" value="CoA-dependent acyltransferases"/>
    <property type="match status" value="1"/>
</dbReference>
<gene>
    <name evidence="11" type="ORF">MSNKSG1_05646</name>
</gene>
<feature type="domain" description="Lipoyl-binding" evidence="9">
    <location>
        <begin position="1"/>
        <end position="76"/>
    </location>
</feature>
<dbReference type="PATRIC" id="fig|1288826.3.peg.1101"/>
<evidence type="ECO:0000313" key="11">
    <source>
        <dbReference type="EMBL" id="EMP56793.1"/>
    </source>
</evidence>
<evidence type="ECO:0000256" key="3">
    <source>
        <dbReference type="ARBA" id="ARBA00011484"/>
    </source>
</evidence>
<evidence type="ECO:0000256" key="2">
    <source>
        <dbReference type="ARBA" id="ARBA00007317"/>
    </source>
</evidence>
<evidence type="ECO:0000256" key="8">
    <source>
        <dbReference type="SAM" id="MobiDB-lite"/>
    </source>
</evidence>
<dbReference type="CDD" id="cd06849">
    <property type="entry name" value="lipoyl_domain"/>
    <property type="match status" value="2"/>
</dbReference>
<feature type="domain" description="Lipoyl-binding" evidence="9">
    <location>
        <begin position="122"/>
        <end position="197"/>
    </location>
</feature>
<sequence length="535" mass="57830">MSNFILPDIGEGIVECELVKWLVSEGDVIEEDQPVAEVMTDKALVEIPAPYKGRVTRLFYKEGDIAKVHSPLFELVEEGQDDTGASAPHEKGSPATEDASSERAPAKNAQPATTPATAEQSTEDFILPDIGEGIVECEVVEWRVAEGDEIEEDQPVVDVMTDKAMVEITAPKAGRVTRLYHKQQAMARVHEPLFAFIPRDREEHAEAGSDVDQAPAREAAPAAAQAVAPKRSQRVPASPAVRRLVREHDLNLGDIAGSGKDGRVLKADVLAHLEQPSTSTRVSESAPEPAAGTPSKPAPEPEVRVEPIRGMKAAMARRMVTSATTIPHFIYSEDIDVTELLALREQLKKDAEASGSRLTLMPFFMKAMALAIQDYPVLNSRLNDDVTEIHYLPQCNIGMAVDGEAGLMVPNVKGVEKLTLLGIANEVSRLTEAARSGRVSQEDLKGGTITISNIGALGGTYASPIINAPEVAIVALGRTQKLPRFDANGQVVERAILPVSWAGDHRIIDGGTIARFCNRWKAYLESPQSMLLQMG</sequence>
<dbReference type="PROSITE" id="PS50968">
    <property type="entry name" value="BIOTINYL_LIPOYL"/>
    <property type="match status" value="2"/>
</dbReference>
<dbReference type="Pfam" id="PF00198">
    <property type="entry name" value="2-oxoacid_dh"/>
    <property type="match status" value="1"/>
</dbReference>
<dbReference type="EMBL" id="APAT01000013">
    <property type="protein sequence ID" value="EMP56793.1"/>
    <property type="molecule type" value="Genomic_DNA"/>
</dbReference>
<dbReference type="InterPro" id="IPR000089">
    <property type="entry name" value="Biotin_lipoyl"/>
</dbReference>
<keyword evidence="4 7" id="KW-0808">Transferase</keyword>
<dbReference type="OrthoDB" id="9805770at2"/>
<keyword evidence="5 7" id="KW-0450">Lipoyl</keyword>
<feature type="region of interest" description="Disordered" evidence="8">
    <location>
        <begin position="203"/>
        <end position="241"/>
    </location>
</feature>
<dbReference type="Proteomes" id="UP000011960">
    <property type="component" value="Unassembled WGS sequence"/>
</dbReference>
<reference evidence="11 12" key="1">
    <citation type="journal article" date="2013" name="Genome Announc.">
        <title>Genome Sequence of Hydrothermal Arsenic-Respiring Bacterium Marinobacter santoriniensis NKSG1T.</title>
        <authorList>
            <person name="Handley K.M."/>
            <person name="Upton M."/>
            <person name="Beatson S.A."/>
            <person name="Hery M."/>
            <person name="Lloyd J.R."/>
        </authorList>
    </citation>
    <scope>NUCLEOTIDE SEQUENCE [LARGE SCALE GENOMIC DNA]</scope>
    <source>
        <strain evidence="11 12">NKSG1</strain>
    </source>
</reference>
<dbReference type="RefSeq" id="WP_008938283.1">
    <property type="nucleotide sequence ID" value="NZ_APAT01000013.1"/>
</dbReference>
<accession>M7D7S0</accession>
<evidence type="ECO:0000256" key="1">
    <source>
        <dbReference type="ARBA" id="ARBA00001938"/>
    </source>
</evidence>
<keyword evidence="6 7" id="KW-0012">Acyltransferase</keyword>
<dbReference type="SUPFAM" id="SSF51230">
    <property type="entry name" value="Single hybrid motif"/>
    <property type="match status" value="2"/>
</dbReference>
<feature type="compositionally biased region" description="Low complexity" evidence="8">
    <location>
        <begin position="214"/>
        <end position="229"/>
    </location>
</feature>
<dbReference type="InterPro" id="IPR004167">
    <property type="entry name" value="PSBD"/>
</dbReference>
<dbReference type="InterPro" id="IPR001078">
    <property type="entry name" value="2-oxoacid_DH_actylTfrase"/>
</dbReference>
<dbReference type="Gene3D" id="2.40.50.100">
    <property type="match status" value="2"/>
</dbReference>
<dbReference type="InterPro" id="IPR011053">
    <property type="entry name" value="Single_hybrid_motif"/>
</dbReference>
<dbReference type="SUPFAM" id="SSF47005">
    <property type="entry name" value="Peripheral subunit-binding domain of 2-oxo acid dehydrogenase complex"/>
    <property type="match status" value="1"/>
</dbReference>
<dbReference type="AlphaFoldDB" id="M7D7S0"/>
<evidence type="ECO:0000313" key="12">
    <source>
        <dbReference type="Proteomes" id="UP000011960"/>
    </source>
</evidence>
<dbReference type="InterPro" id="IPR050743">
    <property type="entry name" value="2-oxoacid_DH_E2_comp"/>
</dbReference>
<feature type="compositionally biased region" description="Low complexity" evidence="8">
    <location>
        <begin position="106"/>
        <end position="118"/>
    </location>
</feature>
<comment type="similarity">
    <text evidence="2 7">Belongs to the 2-oxoacid dehydrogenase family.</text>
</comment>
<dbReference type="Pfam" id="PF00364">
    <property type="entry name" value="Biotin_lipoyl"/>
    <property type="match status" value="2"/>
</dbReference>
<dbReference type="STRING" id="1288826.MSNKSG1_05646"/>
<protein>
    <recommendedName>
        <fullName evidence="7">Dihydrolipoamide acetyltransferase component of pyruvate dehydrogenase complex</fullName>
        <ecNumber evidence="7">2.3.1.-</ecNumber>
    </recommendedName>
</protein>
<dbReference type="PANTHER" id="PTHR43178">
    <property type="entry name" value="DIHYDROLIPOAMIDE ACETYLTRANSFERASE COMPONENT OF PYRUVATE DEHYDROGENASE COMPLEX"/>
    <property type="match status" value="1"/>
</dbReference>
<proteinExistence type="inferred from homology"/>
<feature type="region of interest" description="Disordered" evidence="8">
    <location>
        <begin position="275"/>
        <end position="304"/>
    </location>
</feature>
<comment type="cofactor">
    <cofactor evidence="1 7">
        <name>(R)-lipoate</name>
        <dbReference type="ChEBI" id="CHEBI:83088"/>
    </cofactor>
</comment>
<dbReference type="eggNOG" id="COG0508">
    <property type="taxonomic scope" value="Bacteria"/>
</dbReference>
<dbReference type="InterPro" id="IPR023213">
    <property type="entry name" value="CAT-like_dom_sf"/>
</dbReference>
<evidence type="ECO:0000256" key="4">
    <source>
        <dbReference type="ARBA" id="ARBA00022679"/>
    </source>
</evidence>
<dbReference type="GO" id="GO:0031405">
    <property type="term" value="F:lipoic acid binding"/>
    <property type="evidence" value="ECO:0007669"/>
    <property type="project" value="TreeGrafter"/>
</dbReference>
<name>M7D7S0_9GAMM</name>
<evidence type="ECO:0000256" key="6">
    <source>
        <dbReference type="ARBA" id="ARBA00023315"/>
    </source>
</evidence>
<evidence type="ECO:0000256" key="5">
    <source>
        <dbReference type="ARBA" id="ARBA00022823"/>
    </source>
</evidence>
<dbReference type="FunFam" id="3.30.559.10:FF:000027">
    <property type="entry name" value="Dihydrolipoamide acetyltransferase component of pyruvate dehydrogenase complex"/>
    <property type="match status" value="1"/>
</dbReference>
<comment type="subunit">
    <text evidence="3">Forms a 24-polypeptide structural core with octahedral symmetry.</text>
</comment>
<dbReference type="Pfam" id="PF02817">
    <property type="entry name" value="E3_binding"/>
    <property type="match status" value="1"/>
</dbReference>
<dbReference type="Gene3D" id="4.10.320.10">
    <property type="entry name" value="E3-binding domain"/>
    <property type="match status" value="1"/>
</dbReference>
<dbReference type="InterPro" id="IPR036625">
    <property type="entry name" value="E3-bd_dom_sf"/>
</dbReference>
<feature type="region of interest" description="Disordered" evidence="8">
    <location>
        <begin position="81"/>
        <end position="121"/>
    </location>
</feature>
<evidence type="ECO:0000259" key="9">
    <source>
        <dbReference type="PROSITE" id="PS50968"/>
    </source>
</evidence>
<dbReference type="PANTHER" id="PTHR43178:SF5">
    <property type="entry name" value="LIPOAMIDE ACYLTRANSFERASE COMPONENT OF BRANCHED-CHAIN ALPHA-KETO ACID DEHYDROGENASE COMPLEX, MITOCHONDRIAL"/>
    <property type="match status" value="1"/>
</dbReference>
<dbReference type="GO" id="GO:0016407">
    <property type="term" value="F:acetyltransferase activity"/>
    <property type="evidence" value="ECO:0007669"/>
    <property type="project" value="TreeGrafter"/>
</dbReference>
<dbReference type="PROSITE" id="PS51826">
    <property type="entry name" value="PSBD"/>
    <property type="match status" value="1"/>
</dbReference>
<keyword evidence="12" id="KW-1185">Reference proteome</keyword>
<dbReference type="Gene3D" id="3.30.559.10">
    <property type="entry name" value="Chloramphenicol acetyltransferase-like domain"/>
    <property type="match status" value="1"/>
</dbReference>
<organism evidence="11 12">
    <name type="scientific">Marinobacter santoriniensis NKSG1</name>
    <dbReference type="NCBI Taxonomy" id="1288826"/>
    <lineage>
        <taxon>Bacteria</taxon>
        <taxon>Pseudomonadati</taxon>
        <taxon>Pseudomonadota</taxon>
        <taxon>Gammaproteobacteria</taxon>
        <taxon>Pseudomonadales</taxon>
        <taxon>Marinobacteraceae</taxon>
        <taxon>Marinobacter</taxon>
    </lineage>
</organism>
<evidence type="ECO:0000256" key="7">
    <source>
        <dbReference type="RuleBase" id="RU003423"/>
    </source>
</evidence>
<comment type="caution">
    <text evidence="11">The sequence shown here is derived from an EMBL/GenBank/DDBJ whole genome shotgun (WGS) entry which is preliminary data.</text>
</comment>
<dbReference type="EC" id="2.3.1.-" evidence="7"/>
<dbReference type="GO" id="GO:0005737">
    <property type="term" value="C:cytoplasm"/>
    <property type="evidence" value="ECO:0007669"/>
    <property type="project" value="TreeGrafter"/>
</dbReference>